<dbReference type="GO" id="GO:0000160">
    <property type="term" value="P:phosphorelay signal transduction system"/>
    <property type="evidence" value="ECO:0007669"/>
    <property type="project" value="InterPro"/>
</dbReference>
<dbReference type="PROSITE" id="PS50894">
    <property type="entry name" value="HPT"/>
    <property type="match status" value="1"/>
</dbReference>
<evidence type="ECO:0000256" key="1">
    <source>
        <dbReference type="PROSITE-ProRule" id="PRU00110"/>
    </source>
</evidence>
<reference evidence="4" key="1">
    <citation type="submission" date="2017-08" db="EMBL/GenBank/DDBJ databases">
        <title>A dynamic microbial community with high functional redundancy inhabits the cold, oxic subseafloor aquifer.</title>
        <authorList>
            <person name="Tully B.J."/>
            <person name="Wheat C.G."/>
            <person name="Glazer B.T."/>
            <person name="Huber J.A."/>
        </authorList>
    </citation>
    <scope>NUCLEOTIDE SEQUENCE [LARGE SCALE GENOMIC DNA]</scope>
</reference>
<name>A0A2A4T776_9DELT</name>
<dbReference type="SUPFAM" id="SSF47226">
    <property type="entry name" value="Histidine-containing phosphotransfer domain, HPT domain"/>
    <property type="match status" value="1"/>
</dbReference>
<dbReference type="InterPro" id="IPR008207">
    <property type="entry name" value="Sig_transdc_His_kin_Hpt_dom"/>
</dbReference>
<dbReference type="AlphaFoldDB" id="A0A2A4T776"/>
<accession>A0A2A4T776</accession>
<sequence>MSEMTRESVLHDMQEAADRMGLDLEDLQEMIVDVLDDFQEKVKQLQEALNTGDHSTVKAISHDIKGAAANYGLELPSQLASEVEKDFEGQPLEAAKKLVAVVETLCGLNLDQE</sequence>
<dbReference type="EMBL" id="NVSR01000022">
    <property type="protein sequence ID" value="PCI28975.1"/>
    <property type="molecule type" value="Genomic_DNA"/>
</dbReference>
<proteinExistence type="predicted"/>
<dbReference type="Pfam" id="PF01627">
    <property type="entry name" value="Hpt"/>
    <property type="match status" value="1"/>
</dbReference>
<organism evidence="3 4">
    <name type="scientific">SAR324 cluster bacterium</name>
    <dbReference type="NCBI Taxonomy" id="2024889"/>
    <lineage>
        <taxon>Bacteria</taxon>
        <taxon>Deltaproteobacteria</taxon>
        <taxon>SAR324 cluster</taxon>
    </lineage>
</organism>
<dbReference type="Gene3D" id="1.20.120.160">
    <property type="entry name" value="HPT domain"/>
    <property type="match status" value="1"/>
</dbReference>
<evidence type="ECO:0000259" key="2">
    <source>
        <dbReference type="PROSITE" id="PS50894"/>
    </source>
</evidence>
<evidence type="ECO:0000313" key="3">
    <source>
        <dbReference type="EMBL" id="PCI28975.1"/>
    </source>
</evidence>
<dbReference type="InterPro" id="IPR036641">
    <property type="entry name" value="HPT_dom_sf"/>
</dbReference>
<keyword evidence="1" id="KW-0597">Phosphoprotein</keyword>
<dbReference type="Proteomes" id="UP000218113">
    <property type="component" value="Unassembled WGS sequence"/>
</dbReference>
<protein>
    <recommendedName>
        <fullName evidence="2">HPt domain-containing protein</fullName>
    </recommendedName>
</protein>
<evidence type="ECO:0000313" key="4">
    <source>
        <dbReference type="Proteomes" id="UP000218113"/>
    </source>
</evidence>
<feature type="domain" description="HPt" evidence="2">
    <location>
        <begin position="23"/>
        <end position="113"/>
    </location>
</feature>
<gene>
    <name evidence="3" type="ORF">COB67_05165</name>
</gene>
<comment type="caution">
    <text evidence="3">The sequence shown here is derived from an EMBL/GenBank/DDBJ whole genome shotgun (WGS) entry which is preliminary data.</text>
</comment>
<feature type="modified residue" description="Phosphohistidine" evidence="1">
    <location>
        <position position="62"/>
    </location>
</feature>